<keyword evidence="2" id="KW-1185">Reference proteome</keyword>
<comment type="caution">
    <text evidence="1">The sequence shown here is derived from an EMBL/GenBank/DDBJ whole genome shotgun (WGS) entry which is preliminary data.</text>
</comment>
<evidence type="ECO:0000313" key="2">
    <source>
        <dbReference type="Proteomes" id="UP001207468"/>
    </source>
</evidence>
<protein>
    <submittedName>
        <fullName evidence="1">Uncharacterized protein</fullName>
    </submittedName>
</protein>
<reference evidence="1" key="1">
    <citation type="submission" date="2021-03" db="EMBL/GenBank/DDBJ databases">
        <title>Evolutionary priming and transition to the ectomycorrhizal habit in an iconic lineage of mushroom-forming fungi: is preadaptation a requirement?</title>
        <authorList>
            <consortium name="DOE Joint Genome Institute"/>
            <person name="Looney B.P."/>
            <person name="Miyauchi S."/>
            <person name="Morin E."/>
            <person name="Drula E."/>
            <person name="Courty P.E."/>
            <person name="Chicoki N."/>
            <person name="Fauchery L."/>
            <person name="Kohler A."/>
            <person name="Kuo A."/>
            <person name="LaButti K."/>
            <person name="Pangilinan J."/>
            <person name="Lipzen A."/>
            <person name="Riley R."/>
            <person name="Andreopoulos W."/>
            <person name="He G."/>
            <person name="Johnson J."/>
            <person name="Barry K.W."/>
            <person name="Grigoriev I.V."/>
            <person name="Nagy L."/>
            <person name="Hibbett D."/>
            <person name="Henrissat B."/>
            <person name="Matheny P.B."/>
            <person name="Labbe J."/>
            <person name="Martin A.F."/>
        </authorList>
    </citation>
    <scope>NUCLEOTIDE SEQUENCE</scope>
    <source>
        <strain evidence="1">BPL698</strain>
    </source>
</reference>
<dbReference type="Proteomes" id="UP001207468">
    <property type="component" value="Unassembled WGS sequence"/>
</dbReference>
<proteinExistence type="predicted"/>
<gene>
    <name evidence="1" type="ORF">F5148DRAFT_1284720</name>
</gene>
<organism evidence="1 2">
    <name type="scientific">Russula earlei</name>
    <dbReference type="NCBI Taxonomy" id="71964"/>
    <lineage>
        <taxon>Eukaryota</taxon>
        <taxon>Fungi</taxon>
        <taxon>Dikarya</taxon>
        <taxon>Basidiomycota</taxon>
        <taxon>Agaricomycotina</taxon>
        <taxon>Agaricomycetes</taxon>
        <taxon>Russulales</taxon>
        <taxon>Russulaceae</taxon>
        <taxon>Russula</taxon>
    </lineage>
</organism>
<accession>A0ACC0U861</accession>
<dbReference type="EMBL" id="JAGFNK010000110">
    <property type="protein sequence ID" value="KAI9507836.1"/>
    <property type="molecule type" value="Genomic_DNA"/>
</dbReference>
<name>A0ACC0U861_9AGAM</name>
<evidence type="ECO:0000313" key="1">
    <source>
        <dbReference type="EMBL" id="KAI9507836.1"/>
    </source>
</evidence>
<sequence>MPSAVTVNTQCRSPNFDKLAFRRYVKNIGRAYQKQAIELISLCRTFVHVQKQSPDSDANLGMALRVVDDALRSAAEVKNKTSAEVDNKFETAIDTLSAYEAVYHPKDSMSNDSHMKTVRERMTEATKKDKSSSGILNTLKEKLQMKPAPDAWSEPTKVVEFLLFKSLPDDKPTIVKQEVGKGSKLEEILWTFSRYKDGRRLTLGQNPHCYELLPPSREAYGSEFRRDPITNFWDTAKICVLVDRLGRLYLESGQNSRAFDNVWIPKDAIIFKDVCGRLEGETIVGASIKGLPNLRYREGPQPDVPSTNSRQWKPIQDWREPIRAKLPPPGFAFNLYSRFIEPG</sequence>